<sequence length="91" mass="10559">MAYELGGTFNYDHWTMPIVTIDTKNVYTGFRAFARNEATGDYREVFQLVQEQLFVQGVNQGACYRATHDTRDEAKKFASQAYYRMNKGVQK</sequence>
<evidence type="ECO:0000313" key="1">
    <source>
        <dbReference type="EMBL" id="AKF13436.1"/>
    </source>
</evidence>
<proteinExistence type="predicted"/>
<evidence type="ECO:0000313" key="2">
    <source>
        <dbReference type="Proteomes" id="UP000202958"/>
    </source>
</evidence>
<accession>A0A0F6WCV1</accession>
<keyword evidence="2" id="KW-1185">Reference proteome</keyword>
<dbReference type="RefSeq" id="YP_009212413.1">
    <property type="nucleotide sequence ID" value="NC_028945.1"/>
</dbReference>
<gene>
    <name evidence="1" type="ORF">PHIN3_173</name>
</gene>
<name>A0A0F6WCV1_9CAUD</name>
<dbReference type="GeneID" id="26638907"/>
<organism evidence="1 2">
    <name type="scientific">Sinorhizobium phage phiN3</name>
    <dbReference type="NCBI Taxonomy" id="1647405"/>
    <lineage>
        <taxon>Viruses</taxon>
        <taxon>Duplodnaviria</taxon>
        <taxon>Heunggongvirae</taxon>
        <taxon>Uroviricota</taxon>
        <taxon>Caudoviricetes</taxon>
        <taxon>Emdodecavirus</taxon>
        <taxon>Emdodecavirus N3</taxon>
    </lineage>
</organism>
<protein>
    <submittedName>
        <fullName evidence="1">Uncharacterized protein</fullName>
    </submittedName>
</protein>
<dbReference type="Proteomes" id="UP000202958">
    <property type="component" value="Segment"/>
</dbReference>
<reference evidence="1 2" key="1">
    <citation type="submission" date="2015-04" db="EMBL/GenBank/DDBJ databases">
        <authorList>
            <person name="Hodson T.S."/>
            <person name="Hyde J.R."/>
            <person name="Schouten J.T."/>
            <person name="Crockett J.T."/>
            <person name="Smith T.A."/>
            <person name="Merrill B.D."/>
            <person name="Crook M.B."/>
            <person name="Griffitts J.S."/>
            <person name="Burnett S.H."/>
            <person name="Grose J.H."/>
            <person name="Breakwell D.P."/>
        </authorList>
    </citation>
    <scope>NUCLEOTIDE SEQUENCE [LARGE SCALE GENOMIC DNA]</scope>
</reference>
<dbReference type="EMBL" id="KR052482">
    <property type="protein sequence ID" value="AKF13436.1"/>
    <property type="molecule type" value="Genomic_DNA"/>
</dbReference>
<dbReference type="KEGG" id="vg:26638907"/>